<dbReference type="EMBL" id="BJWK01000007">
    <property type="protein sequence ID" value="GEM09254.1"/>
    <property type="molecule type" value="Genomic_DNA"/>
</dbReference>
<accession>A0A511KII7</accession>
<name>A0A511KII7_RHOTO</name>
<protein>
    <submittedName>
        <fullName evidence="1">Proteophosphoglycan 5</fullName>
    </submittedName>
</protein>
<organism evidence="1 2">
    <name type="scientific">Rhodotorula toruloides</name>
    <name type="common">Yeast</name>
    <name type="synonym">Rhodosporidium toruloides</name>
    <dbReference type="NCBI Taxonomy" id="5286"/>
    <lineage>
        <taxon>Eukaryota</taxon>
        <taxon>Fungi</taxon>
        <taxon>Dikarya</taxon>
        <taxon>Basidiomycota</taxon>
        <taxon>Pucciniomycotina</taxon>
        <taxon>Microbotryomycetes</taxon>
        <taxon>Sporidiobolales</taxon>
        <taxon>Sporidiobolaceae</taxon>
        <taxon>Rhodotorula</taxon>
    </lineage>
</organism>
<proteinExistence type="predicted"/>
<comment type="caution">
    <text evidence="1">The sequence shown here is derived from an EMBL/GenBank/DDBJ whole genome shotgun (WGS) entry which is preliminary data.</text>
</comment>
<reference evidence="1 2" key="1">
    <citation type="submission" date="2019-07" db="EMBL/GenBank/DDBJ databases">
        <title>Rhodotorula toruloides NBRC10032 genome sequencing.</title>
        <authorList>
            <person name="Shida Y."/>
            <person name="Takaku H."/>
            <person name="Ogasawara W."/>
            <person name="Mori K."/>
        </authorList>
    </citation>
    <scope>NUCLEOTIDE SEQUENCE [LARGE SCALE GENOMIC DNA]</scope>
    <source>
        <strain evidence="1 2">NBRC10032</strain>
    </source>
</reference>
<gene>
    <name evidence="1" type="ORF">Rt10032_c07g3271</name>
</gene>
<dbReference type="AlphaFoldDB" id="A0A511KII7"/>
<evidence type="ECO:0000313" key="1">
    <source>
        <dbReference type="EMBL" id="GEM09254.1"/>
    </source>
</evidence>
<dbReference type="OrthoDB" id="2522835at2759"/>
<dbReference type="Proteomes" id="UP000321518">
    <property type="component" value="Unassembled WGS sequence"/>
</dbReference>
<evidence type="ECO:0000313" key="2">
    <source>
        <dbReference type="Proteomes" id="UP000321518"/>
    </source>
</evidence>
<sequence length="211" mass="22738">MLPFRQAALFALTSSTPSPVTTEQGLTPRHTLNVHDLDGEGRTWRVGDSVAKVSIYKSKNLTLHLAGRILTSTVELFESGDIHLIVGDSLSSSSPLGTLQLDPSLHNVSIQYATPANVGKVVLAPLLAEDSLGARSFGFSQLSLQAGAEDEPFVVVDAEGRIRQPSDADTVVSPLSPPADMPQQLVYSYDGGRWRVEGLERREKDYPNLAS</sequence>